<protein>
    <recommendedName>
        <fullName evidence="5">HTH APSES-type domain-containing protein</fullName>
    </recommendedName>
</protein>
<comment type="caution">
    <text evidence="6">The sequence shown here is derived from an EMBL/GenBank/DDBJ whole genome shotgun (WGS) entry which is preliminary data.</text>
</comment>
<evidence type="ECO:0000256" key="3">
    <source>
        <dbReference type="ARBA" id="ARBA00023125"/>
    </source>
</evidence>
<dbReference type="OrthoDB" id="5407653at2759"/>
<dbReference type="STRING" id="61424.A0A2T9Z0P7"/>
<evidence type="ECO:0000256" key="4">
    <source>
        <dbReference type="ARBA" id="ARBA00023163"/>
    </source>
</evidence>
<name>A0A2T9Z0P7_9FUNG</name>
<dbReference type="GO" id="GO:0043565">
    <property type="term" value="F:sequence-specific DNA binding"/>
    <property type="evidence" value="ECO:0007669"/>
    <property type="project" value="TreeGrafter"/>
</dbReference>
<keyword evidence="4" id="KW-0804">Transcription</keyword>
<dbReference type="AlphaFoldDB" id="A0A2T9Z0P7"/>
<dbReference type="PROSITE" id="PS51299">
    <property type="entry name" value="HTH_APSES"/>
    <property type="match status" value="1"/>
</dbReference>
<reference evidence="6 7" key="1">
    <citation type="journal article" date="2018" name="MBio">
        <title>Comparative Genomics Reveals the Core Gene Toolbox for the Fungus-Insect Symbiosis.</title>
        <authorList>
            <person name="Wang Y."/>
            <person name="Stata M."/>
            <person name="Wang W."/>
            <person name="Stajich J.E."/>
            <person name="White M.M."/>
            <person name="Moncalvo J.M."/>
        </authorList>
    </citation>
    <scope>NUCLEOTIDE SEQUENCE [LARGE SCALE GENOMIC DNA]</scope>
    <source>
        <strain evidence="6 7">AUS-77-4</strain>
    </source>
</reference>
<dbReference type="InterPro" id="IPR018004">
    <property type="entry name" value="KilA/APSES_HTH"/>
</dbReference>
<feature type="domain" description="HTH APSES-type" evidence="5">
    <location>
        <begin position="226"/>
        <end position="332"/>
    </location>
</feature>
<evidence type="ECO:0000313" key="7">
    <source>
        <dbReference type="Proteomes" id="UP000245699"/>
    </source>
</evidence>
<evidence type="ECO:0000313" key="6">
    <source>
        <dbReference type="EMBL" id="PVU98139.1"/>
    </source>
</evidence>
<dbReference type="EMBL" id="MBFT01000089">
    <property type="protein sequence ID" value="PVU98139.1"/>
    <property type="molecule type" value="Genomic_DNA"/>
</dbReference>
<dbReference type="GO" id="GO:0003700">
    <property type="term" value="F:DNA-binding transcription factor activity"/>
    <property type="evidence" value="ECO:0007669"/>
    <property type="project" value="TreeGrafter"/>
</dbReference>
<dbReference type="SMART" id="SM01252">
    <property type="entry name" value="KilA-N"/>
    <property type="match status" value="1"/>
</dbReference>
<dbReference type="Pfam" id="PF04383">
    <property type="entry name" value="KilA-N"/>
    <property type="match status" value="1"/>
</dbReference>
<dbReference type="GO" id="GO:0045944">
    <property type="term" value="P:positive regulation of transcription by RNA polymerase II"/>
    <property type="evidence" value="ECO:0007669"/>
    <property type="project" value="TreeGrafter"/>
</dbReference>
<organism evidence="6 7">
    <name type="scientific">Furculomyces boomerangus</name>
    <dbReference type="NCBI Taxonomy" id="61424"/>
    <lineage>
        <taxon>Eukaryota</taxon>
        <taxon>Fungi</taxon>
        <taxon>Fungi incertae sedis</taxon>
        <taxon>Zoopagomycota</taxon>
        <taxon>Kickxellomycotina</taxon>
        <taxon>Harpellomycetes</taxon>
        <taxon>Harpellales</taxon>
        <taxon>Harpellaceae</taxon>
        <taxon>Furculomyces</taxon>
    </lineage>
</organism>
<evidence type="ECO:0000256" key="1">
    <source>
        <dbReference type="ARBA" id="ARBA00007247"/>
    </source>
</evidence>
<evidence type="ECO:0000256" key="2">
    <source>
        <dbReference type="ARBA" id="ARBA00023015"/>
    </source>
</evidence>
<dbReference type="PANTHER" id="PTHR47792:SF1">
    <property type="entry name" value="PROTEIN SOK2-RELATED"/>
    <property type="match status" value="1"/>
</dbReference>
<proteinExistence type="inferred from homology"/>
<dbReference type="InterPro" id="IPR036887">
    <property type="entry name" value="HTH_APSES_sf"/>
</dbReference>
<dbReference type="InterPro" id="IPR029790">
    <property type="entry name" value="EFG1/Phd1/StuA"/>
</dbReference>
<keyword evidence="3" id="KW-0238">DNA-binding</keyword>
<keyword evidence="7" id="KW-1185">Reference proteome</keyword>
<dbReference type="InterPro" id="IPR003163">
    <property type="entry name" value="Tscrpt_reg_HTH_APSES-type"/>
</dbReference>
<dbReference type="SUPFAM" id="SSF54616">
    <property type="entry name" value="DNA-binding domain of Mlu1-box binding protein MBP1"/>
    <property type="match status" value="1"/>
</dbReference>
<accession>A0A2T9Z0P7</accession>
<dbReference type="Proteomes" id="UP000245699">
    <property type="component" value="Unassembled WGS sequence"/>
</dbReference>
<dbReference type="GO" id="GO:0005634">
    <property type="term" value="C:nucleus"/>
    <property type="evidence" value="ECO:0007669"/>
    <property type="project" value="TreeGrafter"/>
</dbReference>
<dbReference type="Gene3D" id="3.10.260.10">
    <property type="entry name" value="Transcription regulator HTH, APSES-type DNA-binding domain"/>
    <property type="match status" value="1"/>
</dbReference>
<evidence type="ECO:0000259" key="5">
    <source>
        <dbReference type="PROSITE" id="PS51299"/>
    </source>
</evidence>
<dbReference type="PANTHER" id="PTHR47792">
    <property type="entry name" value="PROTEIN SOK2-RELATED"/>
    <property type="match status" value="1"/>
</dbReference>
<gene>
    <name evidence="6" type="ORF">BB559_001772</name>
</gene>
<sequence>MDRNNFTPYFIRSFGNSDGTIYDNNENLPNSNGSGLETKPNVITNDGYRNLHIQHQPIDPNLIYEDSQHQKQFVFNAEPSEYDINTYGSANHVESFVGGGHPYSINSGNDIQYNRSDMASVYQQSMAKANLEYGQNLSSNMLTYSPSKMGDSEYLSYSSGGVISTDVGMRMGVGNVGISSDLYANRKNYLQGQSSYKPYGVFPYRYGQYDTSKYISTFRQGAHRNRTTRIMWEEQKTETFNVDCGGITVSRRLDNNMINGTKLLNVTQMTRGKRDGILKNEKERMVIKTGSMFLKGVWITFERAVSLAKKHQIYDSLAPLFQSNLENYAGKIGLSTSQYLTPGGNTDFMLSSTVYNPEIKPESYTVFPSNNNQDIGGVHQPYTNLTNYKSFGGIRGHGISAIQNDYQGIPGIQENKNFGIGNGPDFSNLKNSFNNFSGNELPGVDSLGDGGILGLNNNMGNGLNGIQNGQMSDRNVEYYQSDLKQFGFNHSEDQTKKEDISTFGQNKILNIDYGNSDYCSNGTTYIENPSKIDVYDGRENPSREGQNYLEGVGSNENRETRIPYEQSFVDGYNFNVIAAVNSGERKGEKESGQITMMRLPNNQGFGYEGGDGEAGGY</sequence>
<keyword evidence="2" id="KW-0805">Transcription regulation</keyword>
<comment type="similarity">
    <text evidence="1">Belongs to the EFG1/PHD1/stuA family.</text>
</comment>